<evidence type="ECO:0000313" key="6">
    <source>
        <dbReference type="WBParaSite" id="ACOC_0001000201-mRNA-1"/>
    </source>
</evidence>
<dbReference type="Gene3D" id="3.40.20.10">
    <property type="entry name" value="Severin"/>
    <property type="match status" value="2"/>
</dbReference>
<accession>A0A0R3PVF0</accession>
<reference evidence="6" key="1">
    <citation type="submission" date="2017-02" db="UniProtKB">
        <authorList>
            <consortium name="WormBaseParasite"/>
        </authorList>
    </citation>
    <scope>IDENTIFICATION</scope>
</reference>
<reference evidence="4 5" key="2">
    <citation type="submission" date="2018-11" db="EMBL/GenBank/DDBJ databases">
        <authorList>
            <consortium name="Pathogen Informatics"/>
        </authorList>
    </citation>
    <scope>NUCLEOTIDE SEQUENCE [LARGE SCALE GENOMIC DNA]</scope>
    <source>
        <strain evidence="4 5">Costa Rica</strain>
    </source>
</reference>
<organism evidence="6">
    <name type="scientific">Angiostrongylus costaricensis</name>
    <name type="common">Nematode worm</name>
    <dbReference type="NCBI Taxonomy" id="334426"/>
    <lineage>
        <taxon>Eukaryota</taxon>
        <taxon>Metazoa</taxon>
        <taxon>Ecdysozoa</taxon>
        <taxon>Nematoda</taxon>
        <taxon>Chromadorea</taxon>
        <taxon>Rhabditida</taxon>
        <taxon>Rhabditina</taxon>
        <taxon>Rhabditomorpha</taxon>
        <taxon>Strongyloidea</taxon>
        <taxon>Metastrongylidae</taxon>
        <taxon>Angiostrongylus</taxon>
    </lineage>
</organism>
<name>A0A0R3PVF0_ANGCS</name>
<dbReference type="SMART" id="SM00102">
    <property type="entry name" value="ADF"/>
    <property type="match status" value="2"/>
</dbReference>
<dbReference type="InterPro" id="IPR017904">
    <property type="entry name" value="ADF/Cofilin"/>
</dbReference>
<dbReference type="Pfam" id="PF00241">
    <property type="entry name" value="Cofilin_ADF"/>
    <property type="match status" value="2"/>
</dbReference>
<dbReference type="PANTHER" id="PTHR11913">
    <property type="entry name" value="COFILIN-RELATED"/>
    <property type="match status" value="1"/>
</dbReference>
<dbReference type="EMBL" id="UYYA01004391">
    <property type="protein sequence ID" value="VDM61588.1"/>
    <property type="molecule type" value="Genomic_DNA"/>
</dbReference>
<protein>
    <submittedName>
        <fullName evidence="6">ADF-H domain-containing protein</fullName>
    </submittedName>
</protein>
<proteinExistence type="inferred from homology"/>
<sequence length="321" mass="35658">MVCLKRFQSTSGVMVNPDVQSTFQKLSEGKKEFRYIIFKIEEREVVVEAAVSQEELGLTGDDYDDSSKAAFEKFVADIKNRTDGFTDCRYAVFDFKFTCSRVGAGTSKMDKIVFLQLCPDGASIKKKMVYASSASAIKASLGTGKILQFQASGVKIDPSCKNAYDMLHNKHQHSYIIFKIDKNDTAIVVEKVGDKGAPYSEFIEEMRKAVDGGKECRYAAVDVEVQVQRQGTEGGSKLNKVIFVQYCPDEAPVRRRMLYASSVRALKATLGLESLMQVIVLCSTNYSIPFVAIDLFSVQASDLSDLDEKAIKHELVSSQRT</sequence>
<evidence type="ECO:0000256" key="1">
    <source>
        <dbReference type="ARBA" id="ARBA00006844"/>
    </source>
</evidence>
<evidence type="ECO:0000259" key="3">
    <source>
        <dbReference type="PROSITE" id="PS51263"/>
    </source>
</evidence>
<keyword evidence="2" id="KW-0009">Actin-binding</keyword>
<dbReference type="Proteomes" id="UP000267027">
    <property type="component" value="Unassembled WGS sequence"/>
</dbReference>
<dbReference type="InterPro" id="IPR029006">
    <property type="entry name" value="ADF-H/Gelsolin-like_dom_sf"/>
</dbReference>
<keyword evidence="5" id="KW-1185">Reference proteome</keyword>
<evidence type="ECO:0000313" key="5">
    <source>
        <dbReference type="Proteomes" id="UP000267027"/>
    </source>
</evidence>
<gene>
    <name evidence="4" type="ORF">ACOC_LOCUS10003</name>
</gene>
<dbReference type="GO" id="GO:0003779">
    <property type="term" value="F:actin binding"/>
    <property type="evidence" value="ECO:0007669"/>
    <property type="project" value="UniProtKB-KW"/>
</dbReference>
<dbReference type="STRING" id="334426.A0A0R3PVF0"/>
<evidence type="ECO:0000313" key="4">
    <source>
        <dbReference type="EMBL" id="VDM61588.1"/>
    </source>
</evidence>
<dbReference type="InterPro" id="IPR002108">
    <property type="entry name" value="ADF-H"/>
</dbReference>
<dbReference type="SUPFAM" id="SSF55753">
    <property type="entry name" value="Actin depolymerizing proteins"/>
    <property type="match status" value="2"/>
</dbReference>
<feature type="domain" description="ADF-H" evidence="3">
    <location>
        <begin position="153"/>
        <end position="316"/>
    </location>
</feature>
<comment type="similarity">
    <text evidence="1">Belongs to the actin-binding proteins ADF family.</text>
</comment>
<dbReference type="PROSITE" id="PS51263">
    <property type="entry name" value="ADF_H"/>
    <property type="match status" value="2"/>
</dbReference>
<dbReference type="OMA" id="CKNAYDM"/>
<dbReference type="AlphaFoldDB" id="A0A0R3PVF0"/>
<feature type="domain" description="ADF-H" evidence="3">
    <location>
        <begin position="11"/>
        <end position="152"/>
    </location>
</feature>
<dbReference type="WBParaSite" id="ACOC_0001000201-mRNA-1">
    <property type="protein sequence ID" value="ACOC_0001000201-mRNA-1"/>
    <property type="gene ID" value="ACOC_0001000201"/>
</dbReference>
<evidence type="ECO:0000256" key="2">
    <source>
        <dbReference type="ARBA" id="ARBA00023203"/>
    </source>
</evidence>
<dbReference type="GO" id="GO:0015629">
    <property type="term" value="C:actin cytoskeleton"/>
    <property type="evidence" value="ECO:0007669"/>
    <property type="project" value="InterPro"/>
</dbReference>
<dbReference type="CDD" id="cd11286">
    <property type="entry name" value="ADF_cofilin_like"/>
    <property type="match status" value="1"/>
</dbReference>
<dbReference type="OrthoDB" id="10249245at2759"/>
<dbReference type="GO" id="GO:0030042">
    <property type="term" value="P:actin filament depolymerization"/>
    <property type="evidence" value="ECO:0007669"/>
    <property type="project" value="InterPro"/>
</dbReference>